<comment type="catalytic activity">
    <reaction evidence="1">
        <text>ATP + protein L-histidine = ADP + protein N-phospho-L-histidine.</text>
        <dbReference type="EC" id="2.7.13.3"/>
    </reaction>
</comment>
<evidence type="ECO:0000256" key="3">
    <source>
        <dbReference type="ARBA" id="ARBA00022553"/>
    </source>
</evidence>
<feature type="domain" description="PAC" evidence="8">
    <location>
        <begin position="83"/>
        <end position="135"/>
    </location>
</feature>
<dbReference type="SUPFAM" id="SSF52172">
    <property type="entry name" value="CheY-like"/>
    <property type="match status" value="1"/>
</dbReference>
<evidence type="ECO:0000313" key="10">
    <source>
        <dbReference type="Proteomes" id="UP000198417"/>
    </source>
</evidence>
<dbReference type="InterPro" id="IPR005467">
    <property type="entry name" value="His_kinase_dom"/>
</dbReference>
<dbReference type="Pfam" id="PF08447">
    <property type="entry name" value="PAS_3"/>
    <property type="match status" value="2"/>
</dbReference>
<dbReference type="PROSITE" id="PS50109">
    <property type="entry name" value="HIS_KIN"/>
    <property type="match status" value="1"/>
</dbReference>
<dbReference type="Pfam" id="PF00512">
    <property type="entry name" value="HisKA"/>
    <property type="match status" value="1"/>
</dbReference>
<dbReference type="PANTHER" id="PTHR43065">
    <property type="entry name" value="SENSOR HISTIDINE KINASE"/>
    <property type="match status" value="1"/>
</dbReference>
<evidence type="ECO:0000259" key="6">
    <source>
        <dbReference type="PROSITE" id="PS50110"/>
    </source>
</evidence>
<dbReference type="InterPro" id="IPR001610">
    <property type="entry name" value="PAC"/>
</dbReference>
<dbReference type="SMART" id="SM00448">
    <property type="entry name" value="REC"/>
    <property type="match status" value="1"/>
</dbReference>
<dbReference type="InterPro" id="IPR013655">
    <property type="entry name" value="PAS_fold_3"/>
</dbReference>
<dbReference type="InterPro" id="IPR001789">
    <property type="entry name" value="Sig_transdc_resp-reg_receiver"/>
</dbReference>
<dbReference type="NCBIfam" id="TIGR00229">
    <property type="entry name" value="sensory_box"/>
    <property type="match status" value="1"/>
</dbReference>
<dbReference type="OrthoDB" id="9796100at2"/>
<evidence type="ECO:0000256" key="2">
    <source>
        <dbReference type="ARBA" id="ARBA00012438"/>
    </source>
</evidence>
<gene>
    <name evidence="9" type="ORF">SAMN06265370_11132</name>
</gene>
<dbReference type="Pfam" id="PF02518">
    <property type="entry name" value="HATPase_c"/>
    <property type="match status" value="1"/>
</dbReference>
<feature type="domain" description="Histidine kinase" evidence="5">
    <location>
        <begin position="286"/>
        <end position="509"/>
    </location>
</feature>
<dbReference type="PRINTS" id="PR00344">
    <property type="entry name" value="BCTRLSENSOR"/>
</dbReference>
<dbReference type="Proteomes" id="UP000198417">
    <property type="component" value="Unassembled WGS sequence"/>
</dbReference>
<dbReference type="PROSITE" id="PS50113">
    <property type="entry name" value="PAC"/>
    <property type="match status" value="1"/>
</dbReference>
<dbReference type="InterPro" id="IPR036097">
    <property type="entry name" value="HisK_dim/P_sf"/>
</dbReference>
<dbReference type="InterPro" id="IPR003661">
    <property type="entry name" value="HisK_dim/P_dom"/>
</dbReference>
<proteinExistence type="predicted"/>
<dbReference type="Gene3D" id="3.30.450.20">
    <property type="entry name" value="PAS domain"/>
    <property type="match status" value="2"/>
</dbReference>
<dbReference type="InterPro" id="IPR000700">
    <property type="entry name" value="PAS-assoc_C"/>
</dbReference>
<dbReference type="Gene3D" id="1.10.287.130">
    <property type="match status" value="1"/>
</dbReference>
<evidence type="ECO:0000259" key="5">
    <source>
        <dbReference type="PROSITE" id="PS50109"/>
    </source>
</evidence>
<dbReference type="SUPFAM" id="SSF55874">
    <property type="entry name" value="ATPase domain of HSP90 chaperone/DNA topoisomerase II/histidine kinase"/>
    <property type="match status" value="1"/>
</dbReference>
<dbReference type="EMBL" id="FZNN01000011">
    <property type="protein sequence ID" value="SNR57685.1"/>
    <property type="molecule type" value="Genomic_DNA"/>
</dbReference>
<dbReference type="InterPro" id="IPR000014">
    <property type="entry name" value="PAS"/>
</dbReference>
<feature type="domain" description="PAS" evidence="7">
    <location>
        <begin position="36"/>
        <end position="80"/>
    </location>
</feature>
<evidence type="ECO:0000313" key="9">
    <source>
        <dbReference type="EMBL" id="SNR57685.1"/>
    </source>
</evidence>
<dbReference type="SMART" id="SM00387">
    <property type="entry name" value="HATPase_c"/>
    <property type="match status" value="1"/>
</dbReference>
<sequence length="657" mass="72306">MNIGMEWGDPAKAIDVLGKHVPMWRWQLTSDRLQLSDHLLEVLGLTRETYFPSIDTIATMIHPDDAADYRQQVETSLASGIPYRFRYRVRHADGHYIPLLSQGTAVYDADGIAIEMIGIITDLSEEVEASEKLANRQQTFQALSDNVPGALFQYHVTPHGVSYIEHMSSGSKDIWEFTPEEIEKNPSLIWELVIDDDLADLQQSGLLSAEKMQYWTHSWRIRTPSGKIKPLEGRAMPRYLEDGSIVWYVMVVDVSEEQALREEILKHQEILAQVQKMDAIGRIAGGIAHDFNNLLAIVLGNAQLLELQDVDPEDAQCLDAIVTACIRGGELTRRLLSFARKSRLEPEFLNANEVVAQLNILISRIIPESILIETKTQPGLWQSYADKNFLENSLLNLCINARDAMVEGGRLTIETRNVHLAENDPVVISEGISGGDYVVITVSDTGVGIPPQNIVKVIEPFFSTKGPDMGTGLGLAMVHGFARQSAGMLLIDSVMGQGTKISIFLPSSGEPAEGGNSLQERKDGAQMEGSGTVLVVEDEPGILSMLEKMLTSAGFKALLCPTADAAYEKFGQDADEIDVMLSDVVMPGKLQGMTLAAKMTETYPNLRVVFMSGYANDIDLNGQTLTNVVGHLMKPVSRAMLVDILNKAVAEARTSKI</sequence>
<reference evidence="9 10" key="1">
    <citation type="submission" date="2017-06" db="EMBL/GenBank/DDBJ databases">
        <authorList>
            <person name="Kim H.J."/>
            <person name="Triplett B.A."/>
        </authorList>
    </citation>
    <scope>NUCLEOTIDE SEQUENCE [LARGE SCALE GENOMIC DNA]</scope>
    <source>
        <strain evidence="9 10">DSM 29052</strain>
    </source>
</reference>
<protein>
    <recommendedName>
        <fullName evidence="2">histidine kinase</fullName>
        <ecNumber evidence="2">2.7.13.3</ecNumber>
    </recommendedName>
</protein>
<organism evidence="9 10">
    <name type="scientific">Puniceibacterium sediminis</name>
    <dbReference type="NCBI Taxonomy" id="1608407"/>
    <lineage>
        <taxon>Bacteria</taxon>
        <taxon>Pseudomonadati</taxon>
        <taxon>Pseudomonadota</taxon>
        <taxon>Alphaproteobacteria</taxon>
        <taxon>Rhodobacterales</taxon>
        <taxon>Paracoccaceae</taxon>
        <taxon>Puniceibacterium</taxon>
    </lineage>
</organism>
<dbReference type="Pfam" id="PF00072">
    <property type="entry name" value="Response_reg"/>
    <property type="match status" value="1"/>
</dbReference>
<dbReference type="Gene3D" id="3.40.50.2300">
    <property type="match status" value="1"/>
</dbReference>
<dbReference type="PROSITE" id="PS50110">
    <property type="entry name" value="RESPONSE_REGULATORY"/>
    <property type="match status" value="1"/>
</dbReference>
<dbReference type="InterPro" id="IPR035965">
    <property type="entry name" value="PAS-like_dom_sf"/>
</dbReference>
<dbReference type="InterPro" id="IPR036890">
    <property type="entry name" value="HATPase_C_sf"/>
</dbReference>
<dbReference type="InterPro" id="IPR011006">
    <property type="entry name" value="CheY-like_superfamily"/>
</dbReference>
<keyword evidence="10" id="KW-1185">Reference proteome</keyword>
<keyword evidence="3 4" id="KW-0597">Phosphoprotein</keyword>
<evidence type="ECO:0000259" key="7">
    <source>
        <dbReference type="PROSITE" id="PS50112"/>
    </source>
</evidence>
<dbReference type="CDD" id="cd00130">
    <property type="entry name" value="PAS"/>
    <property type="match status" value="2"/>
</dbReference>
<evidence type="ECO:0000259" key="8">
    <source>
        <dbReference type="PROSITE" id="PS50113"/>
    </source>
</evidence>
<dbReference type="AlphaFoldDB" id="A0A238XFA8"/>
<dbReference type="EC" id="2.7.13.3" evidence="2"/>
<accession>A0A238XFA8</accession>
<dbReference type="InterPro" id="IPR004358">
    <property type="entry name" value="Sig_transdc_His_kin-like_C"/>
</dbReference>
<feature type="domain" description="Response regulatory" evidence="6">
    <location>
        <begin position="532"/>
        <end position="649"/>
    </location>
</feature>
<feature type="modified residue" description="4-aspartylphosphate" evidence="4">
    <location>
        <position position="583"/>
    </location>
</feature>
<evidence type="ECO:0000256" key="1">
    <source>
        <dbReference type="ARBA" id="ARBA00000085"/>
    </source>
</evidence>
<dbReference type="GO" id="GO:0000155">
    <property type="term" value="F:phosphorelay sensor kinase activity"/>
    <property type="evidence" value="ECO:0007669"/>
    <property type="project" value="InterPro"/>
</dbReference>
<dbReference type="SUPFAM" id="SSF47384">
    <property type="entry name" value="Homodimeric domain of signal transducing histidine kinase"/>
    <property type="match status" value="1"/>
</dbReference>
<dbReference type="CDD" id="cd00082">
    <property type="entry name" value="HisKA"/>
    <property type="match status" value="1"/>
</dbReference>
<dbReference type="SMART" id="SM00086">
    <property type="entry name" value="PAC"/>
    <property type="match status" value="2"/>
</dbReference>
<dbReference type="Gene3D" id="3.30.565.10">
    <property type="entry name" value="Histidine kinase-like ATPase, C-terminal domain"/>
    <property type="match status" value="1"/>
</dbReference>
<dbReference type="InterPro" id="IPR003594">
    <property type="entry name" value="HATPase_dom"/>
</dbReference>
<dbReference type="PROSITE" id="PS50112">
    <property type="entry name" value="PAS"/>
    <property type="match status" value="1"/>
</dbReference>
<dbReference type="SMART" id="SM00388">
    <property type="entry name" value="HisKA"/>
    <property type="match status" value="1"/>
</dbReference>
<evidence type="ECO:0000256" key="4">
    <source>
        <dbReference type="PROSITE-ProRule" id="PRU00169"/>
    </source>
</evidence>
<dbReference type="SUPFAM" id="SSF55785">
    <property type="entry name" value="PYP-like sensor domain (PAS domain)"/>
    <property type="match status" value="2"/>
</dbReference>
<dbReference type="PANTHER" id="PTHR43065:SF42">
    <property type="entry name" value="TWO-COMPONENT SENSOR PPRA"/>
    <property type="match status" value="1"/>
</dbReference>
<name>A0A238XFA8_9RHOB</name>